<dbReference type="Pfam" id="PF19065">
    <property type="entry name" value="P8_CR"/>
    <property type="match status" value="1"/>
</dbReference>
<name>A0A6C0CVY7_9ZZZZ</name>
<reference evidence="2" key="1">
    <citation type="journal article" date="2020" name="Nature">
        <title>Giant virus diversity and host interactions through global metagenomics.</title>
        <authorList>
            <person name="Schulz F."/>
            <person name="Roux S."/>
            <person name="Paez-Espino D."/>
            <person name="Jungbluth S."/>
            <person name="Walsh D.A."/>
            <person name="Denef V.J."/>
            <person name="McMahon K.D."/>
            <person name="Konstantinidis K.T."/>
            <person name="Eloe-Fadrosh E.A."/>
            <person name="Kyrpides N.C."/>
            <person name="Woyke T."/>
        </authorList>
    </citation>
    <scope>NUCLEOTIDE SEQUENCE</scope>
    <source>
        <strain evidence="2">GVMAG-M-3300022752-66</strain>
    </source>
</reference>
<evidence type="ECO:0000259" key="1">
    <source>
        <dbReference type="Pfam" id="PF19065"/>
    </source>
</evidence>
<dbReference type="AlphaFoldDB" id="A0A6C0CVY7"/>
<organism evidence="2">
    <name type="scientific">viral metagenome</name>
    <dbReference type="NCBI Taxonomy" id="1070528"/>
    <lineage>
        <taxon>unclassified sequences</taxon>
        <taxon>metagenomes</taxon>
        <taxon>organismal metagenomes</taxon>
    </lineage>
</organism>
<dbReference type="InterPro" id="IPR043916">
    <property type="entry name" value="P8_CR"/>
</dbReference>
<proteinExistence type="predicted"/>
<protein>
    <recommendedName>
        <fullName evidence="1">Minor capsid protein P8 central region domain-containing protein</fullName>
    </recommendedName>
</protein>
<evidence type="ECO:0000313" key="2">
    <source>
        <dbReference type="EMBL" id="QHT08332.1"/>
    </source>
</evidence>
<sequence>MELSNRQSSNGRVDINGPKTSDLFQMYDKIPVNQCTTFRNPTEGLWDNTALSNAFFSAENMVIIQNGIRAGVYKKSNGQYVISDQDGDTLKIIMRSIFLQHTSNQPTNIKGQVNELNKIVLDYAIPQVYSEAVGYYKYLEDASTMYTPIAPPVMSSNNDKQLVLKPWF</sequence>
<accession>A0A6C0CVY7</accession>
<dbReference type="EMBL" id="MN739494">
    <property type="protein sequence ID" value="QHT08332.1"/>
    <property type="molecule type" value="Genomic_DNA"/>
</dbReference>
<feature type="domain" description="Minor capsid protein P8 central region" evidence="1">
    <location>
        <begin position="47"/>
        <end position="164"/>
    </location>
</feature>